<name>A0ABS8SGX1_DATST</name>
<gene>
    <name evidence="2" type="ORF">HAX54_037411</name>
</gene>
<organism evidence="2 3">
    <name type="scientific">Datura stramonium</name>
    <name type="common">Jimsonweed</name>
    <name type="synonym">Common thornapple</name>
    <dbReference type="NCBI Taxonomy" id="4076"/>
    <lineage>
        <taxon>Eukaryota</taxon>
        <taxon>Viridiplantae</taxon>
        <taxon>Streptophyta</taxon>
        <taxon>Embryophyta</taxon>
        <taxon>Tracheophyta</taxon>
        <taxon>Spermatophyta</taxon>
        <taxon>Magnoliopsida</taxon>
        <taxon>eudicotyledons</taxon>
        <taxon>Gunneridae</taxon>
        <taxon>Pentapetalae</taxon>
        <taxon>asterids</taxon>
        <taxon>lamiids</taxon>
        <taxon>Solanales</taxon>
        <taxon>Solanaceae</taxon>
        <taxon>Solanoideae</taxon>
        <taxon>Datureae</taxon>
        <taxon>Datura</taxon>
    </lineage>
</organism>
<keyword evidence="1" id="KW-0812">Transmembrane</keyword>
<keyword evidence="1" id="KW-1133">Transmembrane helix</keyword>
<dbReference type="EMBL" id="JACEIK010000501">
    <property type="protein sequence ID" value="MCD7458146.1"/>
    <property type="molecule type" value="Genomic_DNA"/>
</dbReference>
<reference evidence="2 3" key="1">
    <citation type="journal article" date="2021" name="BMC Genomics">
        <title>Datura genome reveals duplications of psychoactive alkaloid biosynthetic genes and high mutation rate following tissue culture.</title>
        <authorList>
            <person name="Rajewski A."/>
            <person name="Carter-House D."/>
            <person name="Stajich J."/>
            <person name="Litt A."/>
        </authorList>
    </citation>
    <scope>NUCLEOTIDE SEQUENCE [LARGE SCALE GENOMIC DNA]</scope>
    <source>
        <strain evidence="2">AR-01</strain>
    </source>
</reference>
<accession>A0ABS8SGX1</accession>
<comment type="caution">
    <text evidence="2">The sequence shown here is derived from an EMBL/GenBank/DDBJ whole genome shotgun (WGS) entry which is preliminary data.</text>
</comment>
<dbReference type="Proteomes" id="UP000823775">
    <property type="component" value="Unassembled WGS sequence"/>
</dbReference>
<protein>
    <submittedName>
        <fullName evidence="2">Uncharacterized protein</fullName>
    </submittedName>
</protein>
<sequence length="105" mass="12586">MVLVTFTWRHGGSQKFSRRFLRWVISIFHLLLLFYDLRKCTLHVCCYVPTNAEDFGWCSWSEQILIIWWRFSRCFQRVVDLPPGYHKVGNRAAYGLKAYVHLEEA</sequence>
<proteinExistence type="predicted"/>
<evidence type="ECO:0000313" key="2">
    <source>
        <dbReference type="EMBL" id="MCD7458146.1"/>
    </source>
</evidence>
<evidence type="ECO:0000256" key="1">
    <source>
        <dbReference type="SAM" id="Phobius"/>
    </source>
</evidence>
<feature type="transmembrane region" description="Helical" evidence="1">
    <location>
        <begin position="20"/>
        <end position="37"/>
    </location>
</feature>
<keyword evidence="1" id="KW-0472">Membrane</keyword>
<evidence type="ECO:0000313" key="3">
    <source>
        <dbReference type="Proteomes" id="UP000823775"/>
    </source>
</evidence>
<keyword evidence="3" id="KW-1185">Reference proteome</keyword>